<organism evidence="2 3">
    <name type="scientific">Sungouiella intermedia</name>
    <dbReference type="NCBI Taxonomy" id="45354"/>
    <lineage>
        <taxon>Eukaryota</taxon>
        <taxon>Fungi</taxon>
        <taxon>Dikarya</taxon>
        <taxon>Ascomycota</taxon>
        <taxon>Saccharomycotina</taxon>
        <taxon>Pichiomycetes</taxon>
        <taxon>Metschnikowiaceae</taxon>
        <taxon>Sungouiella</taxon>
    </lineage>
</organism>
<evidence type="ECO:0000313" key="2">
    <source>
        <dbReference type="EMBL" id="SGZ58114.1"/>
    </source>
</evidence>
<dbReference type="Proteomes" id="UP000182259">
    <property type="component" value="Chromosome VI"/>
</dbReference>
<feature type="compositionally biased region" description="Polar residues" evidence="1">
    <location>
        <begin position="35"/>
        <end position="60"/>
    </location>
</feature>
<protein>
    <submittedName>
        <fullName evidence="2">CIC11C00000002588</fullName>
    </submittedName>
</protein>
<feature type="compositionally biased region" description="Polar residues" evidence="1">
    <location>
        <begin position="466"/>
        <end position="483"/>
    </location>
</feature>
<accession>A0A1L0C5L2</accession>
<feature type="region of interest" description="Disordered" evidence="1">
    <location>
        <begin position="464"/>
        <end position="490"/>
    </location>
</feature>
<evidence type="ECO:0000313" key="3">
    <source>
        <dbReference type="Proteomes" id="UP000182259"/>
    </source>
</evidence>
<dbReference type="AlphaFoldDB" id="A0A1L0C5L2"/>
<evidence type="ECO:0000256" key="1">
    <source>
        <dbReference type="SAM" id="MobiDB-lite"/>
    </source>
</evidence>
<name>A0A1L0C5L2_9ASCO</name>
<reference evidence="2 3" key="1">
    <citation type="submission" date="2016-10" db="EMBL/GenBank/DDBJ databases">
        <authorList>
            <person name="de Groot N.N."/>
        </authorList>
    </citation>
    <scope>NUCLEOTIDE SEQUENCE [LARGE SCALE GENOMIC DNA]</scope>
    <source>
        <strain evidence="2 3">PYCC 4715</strain>
    </source>
</reference>
<gene>
    <name evidence="2" type="ORF">SAMEA4029009_CIC11G00000002588</name>
</gene>
<proteinExistence type="predicted"/>
<feature type="compositionally biased region" description="Basic and acidic residues" evidence="1">
    <location>
        <begin position="61"/>
        <end position="73"/>
    </location>
</feature>
<feature type="region of interest" description="Disordered" evidence="1">
    <location>
        <begin position="1"/>
        <end position="80"/>
    </location>
</feature>
<sequence length="554" mass="62118">MSNSVAPDEDWSIISSSSDFEDETVSEVSVREDSGNSTPSDNASVTNDIDESTCTIQNGVNHDDSGQNDDKTSNENSILGHFDTESSSTFIVQPCAIINVPEPLTDKDQEHDRVEEQNVETDAQNTQAHEQNAEVKDVVALGSKEKSKCASDCGVVRAATMVFATFYCVDQYIRFLSRKLFGPIWAKPLRSLKRDVAAAGTLNIPLYKHAIYLVLSTLERNQDFLLYYMAASAGLVVTFNKVAPAPVVESSSYSSRLQLLWMQTMYEPEETGFGRFFHAAKPKQLKAARYMSGATTLASRLVDDSYKFLLVKSDWVESRLALLLSTRFWVTSSENVAKFSTWMSDTRLRFVFVGERLAAKVLSQTGPVEQTLLDGWNNVSTWLVSTVDATQRAFDKYIVPSTEVASAHAAHWLGEAKQVSAAWIKNSWLHTKQVSLDLEIQLRPFTQYVVQQSHSILRRQDWSHKLQPSTPTDSLQSGEMSRQYTDKRHGIERRTSLRTGTWRISKDKVHDNFTGIIKFLLVKSIVKSHLLTTWFVAPIALILATVHMAHSAPR</sequence>
<dbReference type="EMBL" id="LT635769">
    <property type="protein sequence ID" value="SGZ58114.1"/>
    <property type="molecule type" value="Genomic_DNA"/>
</dbReference>